<dbReference type="PANTHER" id="PTHR30288:SF0">
    <property type="entry name" value="FLAGELLAR HOOK-ASSOCIATED PROTEIN 2"/>
    <property type="match status" value="1"/>
</dbReference>
<feature type="coiled-coil region" evidence="1">
    <location>
        <begin position="147"/>
        <end position="181"/>
    </location>
</feature>
<gene>
    <name evidence="3" type="ORF">S01H1_28569</name>
</gene>
<evidence type="ECO:0000313" key="3">
    <source>
        <dbReference type="EMBL" id="GAF98062.1"/>
    </source>
</evidence>
<sequence length="217" mass="23392">PEFALIGDAVGTPVTITVSSTDASLVDTVGELVSSFNAYRDKLDQVTEFNVDTGIGGPLVGDGTARRIEADLSRFITGRFTATPTIGALETLGVSVTDQGQLTFDAAQLQAAFAENPDAVRDFFTDETQGFAARFEAILDGLVDTENSATSNRLDSLQAKVDNFNRRIEFLNERLARSQERLLAQFFNMELVIGRLQNNLAALAQLQILPPLTSTGS</sequence>
<reference evidence="3" key="1">
    <citation type="journal article" date="2014" name="Front. Microbiol.">
        <title>High frequency of phylogenetically diverse reductive dehalogenase-homologous genes in deep subseafloor sedimentary metagenomes.</title>
        <authorList>
            <person name="Kawai M."/>
            <person name="Futagami T."/>
            <person name="Toyoda A."/>
            <person name="Takaki Y."/>
            <person name="Nishi S."/>
            <person name="Hori S."/>
            <person name="Arai W."/>
            <person name="Tsubouchi T."/>
            <person name="Morono Y."/>
            <person name="Uchiyama I."/>
            <person name="Ito T."/>
            <person name="Fujiyama A."/>
            <person name="Inagaki F."/>
            <person name="Takami H."/>
        </authorList>
    </citation>
    <scope>NUCLEOTIDE SEQUENCE</scope>
    <source>
        <strain evidence="3">Expedition CK06-06</strain>
    </source>
</reference>
<name>X0UCF7_9ZZZZ</name>
<keyword evidence="1" id="KW-0175">Coiled coil</keyword>
<dbReference type="GO" id="GO:0071973">
    <property type="term" value="P:bacterial-type flagellum-dependent cell motility"/>
    <property type="evidence" value="ECO:0007669"/>
    <property type="project" value="TreeGrafter"/>
</dbReference>
<dbReference type="InterPro" id="IPR010809">
    <property type="entry name" value="FliD_C"/>
</dbReference>
<feature type="domain" description="Flagellar hook-associated protein 2 C-terminal" evidence="2">
    <location>
        <begin position="11"/>
        <end position="197"/>
    </location>
</feature>
<protein>
    <recommendedName>
        <fullName evidence="2">Flagellar hook-associated protein 2 C-terminal domain-containing protein</fullName>
    </recommendedName>
</protein>
<evidence type="ECO:0000259" key="2">
    <source>
        <dbReference type="Pfam" id="PF07195"/>
    </source>
</evidence>
<dbReference type="InterPro" id="IPR040026">
    <property type="entry name" value="FliD"/>
</dbReference>
<dbReference type="Pfam" id="PF07195">
    <property type="entry name" value="FliD_C"/>
    <property type="match status" value="1"/>
</dbReference>
<dbReference type="GO" id="GO:0009421">
    <property type="term" value="C:bacterial-type flagellum filament cap"/>
    <property type="evidence" value="ECO:0007669"/>
    <property type="project" value="InterPro"/>
</dbReference>
<feature type="non-terminal residue" evidence="3">
    <location>
        <position position="1"/>
    </location>
</feature>
<organism evidence="3">
    <name type="scientific">marine sediment metagenome</name>
    <dbReference type="NCBI Taxonomy" id="412755"/>
    <lineage>
        <taxon>unclassified sequences</taxon>
        <taxon>metagenomes</taxon>
        <taxon>ecological metagenomes</taxon>
    </lineage>
</organism>
<dbReference type="PANTHER" id="PTHR30288">
    <property type="entry name" value="FLAGELLAR CAP/ASSEMBLY PROTEIN FLID"/>
    <property type="match status" value="1"/>
</dbReference>
<dbReference type="GO" id="GO:0007155">
    <property type="term" value="P:cell adhesion"/>
    <property type="evidence" value="ECO:0007669"/>
    <property type="project" value="InterPro"/>
</dbReference>
<evidence type="ECO:0000256" key="1">
    <source>
        <dbReference type="SAM" id="Coils"/>
    </source>
</evidence>
<comment type="caution">
    <text evidence="3">The sequence shown here is derived from an EMBL/GenBank/DDBJ whole genome shotgun (WGS) entry which is preliminary data.</text>
</comment>
<proteinExistence type="predicted"/>
<accession>X0UCF7</accession>
<dbReference type="AlphaFoldDB" id="X0UCF7"/>
<dbReference type="EMBL" id="BARS01017469">
    <property type="protein sequence ID" value="GAF98062.1"/>
    <property type="molecule type" value="Genomic_DNA"/>
</dbReference>